<dbReference type="RefSeq" id="WP_066149960.1">
    <property type="nucleotide sequence ID" value="NZ_CP020814.1"/>
</dbReference>
<dbReference type="AlphaFoldDB" id="A0A1X9MBW7"/>
<organism evidence="2 3">
    <name type="scientific">Halalkalibacter krulwichiae</name>
    <dbReference type="NCBI Taxonomy" id="199441"/>
    <lineage>
        <taxon>Bacteria</taxon>
        <taxon>Bacillati</taxon>
        <taxon>Bacillota</taxon>
        <taxon>Bacilli</taxon>
        <taxon>Bacillales</taxon>
        <taxon>Bacillaceae</taxon>
        <taxon>Halalkalibacter</taxon>
    </lineage>
</organism>
<evidence type="ECO:0000313" key="2">
    <source>
        <dbReference type="EMBL" id="ARK30906.1"/>
    </source>
</evidence>
<reference evidence="2 3" key="1">
    <citation type="submission" date="2017-04" db="EMBL/GenBank/DDBJ databases">
        <title>Bacillus krulwichiae AM31D Genome sequencing and assembly.</title>
        <authorList>
            <person name="Krulwich T.A."/>
            <person name="Anastor L."/>
            <person name="Ehrlich R."/>
            <person name="Ehrlich G.D."/>
            <person name="Janto B."/>
        </authorList>
    </citation>
    <scope>NUCLEOTIDE SEQUENCE [LARGE SCALE GENOMIC DNA]</scope>
    <source>
        <strain evidence="2 3">AM31D</strain>
    </source>
</reference>
<keyword evidence="3" id="KW-1185">Reference proteome</keyword>
<dbReference type="KEGG" id="bkw:BkAM31D_14245"/>
<keyword evidence="1" id="KW-0472">Membrane</keyword>
<gene>
    <name evidence="2" type="ORF">BkAM31D_14245</name>
</gene>
<name>A0A1X9MBW7_9BACI</name>
<dbReference type="EMBL" id="CP020814">
    <property type="protein sequence ID" value="ARK30906.1"/>
    <property type="molecule type" value="Genomic_DNA"/>
</dbReference>
<accession>A0A1X9MBW7</accession>
<feature type="transmembrane region" description="Helical" evidence="1">
    <location>
        <begin position="12"/>
        <end position="33"/>
    </location>
</feature>
<evidence type="ECO:0000313" key="3">
    <source>
        <dbReference type="Proteomes" id="UP000193006"/>
    </source>
</evidence>
<dbReference type="Proteomes" id="UP000193006">
    <property type="component" value="Chromosome"/>
</dbReference>
<keyword evidence="1" id="KW-1133">Transmembrane helix</keyword>
<proteinExistence type="predicted"/>
<dbReference type="STRING" id="199441.BkAM31D_14245"/>
<sequence length="71" mass="8268">MIRRFTGQEIFIIFSALCVLMFMYVTIIISAPMQEVIDNIEEPIIQDVVAEQEEITEPFYAVVETVEDEHE</sequence>
<protein>
    <submittedName>
        <fullName evidence="2">Uncharacterized protein</fullName>
    </submittedName>
</protein>
<keyword evidence="1" id="KW-0812">Transmembrane</keyword>
<evidence type="ECO:0000256" key="1">
    <source>
        <dbReference type="SAM" id="Phobius"/>
    </source>
</evidence>